<dbReference type="EMBL" id="JAUJYO010000022">
    <property type="protein sequence ID" value="KAK1282954.1"/>
    <property type="molecule type" value="Genomic_DNA"/>
</dbReference>
<reference evidence="1" key="2">
    <citation type="submission" date="2023-06" db="EMBL/GenBank/DDBJ databases">
        <authorList>
            <person name="Ma L."/>
            <person name="Liu K.-W."/>
            <person name="Li Z."/>
            <person name="Hsiao Y.-Y."/>
            <person name="Qi Y."/>
            <person name="Fu T."/>
            <person name="Tang G."/>
            <person name="Zhang D."/>
            <person name="Sun W.-H."/>
            <person name="Liu D.-K."/>
            <person name="Li Y."/>
            <person name="Chen G.-Z."/>
            <person name="Liu X.-D."/>
            <person name="Liao X.-Y."/>
            <person name="Jiang Y.-T."/>
            <person name="Yu X."/>
            <person name="Hao Y."/>
            <person name="Huang J."/>
            <person name="Zhao X.-W."/>
            <person name="Ke S."/>
            <person name="Chen Y.-Y."/>
            <person name="Wu W.-L."/>
            <person name="Hsu J.-L."/>
            <person name="Lin Y.-F."/>
            <person name="Huang M.-D."/>
            <person name="Li C.-Y."/>
            <person name="Huang L."/>
            <person name="Wang Z.-W."/>
            <person name="Zhao X."/>
            <person name="Zhong W.-Y."/>
            <person name="Peng D.-H."/>
            <person name="Ahmad S."/>
            <person name="Lan S."/>
            <person name="Zhang J.-S."/>
            <person name="Tsai W.-C."/>
            <person name="Van De Peer Y."/>
            <person name="Liu Z.-J."/>
        </authorList>
    </citation>
    <scope>NUCLEOTIDE SEQUENCE</scope>
    <source>
        <strain evidence="1">CP</strain>
        <tissue evidence="1">Leaves</tissue>
    </source>
</reference>
<dbReference type="AlphaFoldDB" id="A0AAV9C2T8"/>
<gene>
    <name evidence="1" type="primary">MRS2-4</name>
    <name evidence="1" type="ORF">QJS10_CPB22g00705</name>
</gene>
<evidence type="ECO:0000313" key="2">
    <source>
        <dbReference type="Proteomes" id="UP001180020"/>
    </source>
</evidence>
<name>A0AAV9C2T8_ACOCL</name>
<keyword evidence="2" id="KW-1185">Reference proteome</keyword>
<reference evidence="1" key="1">
    <citation type="journal article" date="2023" name="Nat. Commun.">
        <title>Diploid and tetraploid genomes of Acorus and the evolution of monocots.</title>
        <authorList>
            <person name="Ma L."/>
            <person name="Liu K.W."/>
            <person name="Li Z."/>
            <person name="Hsiao Y.Y."/>
            <person name="Qi Y."/>
            <person name="Fu T."/>
            <person name="Tang G.D."/>
            <person name="Zhang D."/>
            <person name="Sun W.H."/>
            <person name="Liu D.K."/>
            <person name="Li Y."/>
            <person name="Chen G.Z."/>
            <person name="Liu X.D."/>
            <person name="Liao X.Y."/>
            <person name="Jiang Y.T."/>
            <person name="Yu X."/>
            <person name="Hao Y."/>
            <person name="Huang J."/>
            <person name="Zhao X.W."/>
            <person name="Ke S."/>
            <person name="Chen Y.Y."/>
            <person name="Wu W.L."/>
            <person name="Hsu J.L."/>
            <person name="Lin Y.F."/>
            <person name="Huang M.D."/>
            <person name="Li C.Y."/>
            <person name="Huang L."/>
            <person name="Wang Z.W."/>
            <person name="Zhao X."/>
            <person name="Zhong W.Y."/>
            <person name="Peng D.H."/>
            <person name="Ahmad S."/>
            <person name="Lan S."/>
            <person name="Zhang J.S."/>
            <person name="Tsai W.C."/>
            <person name="Van de Peer Y."/>
            <person name="Liu Z.J."/>
        </authorList>
    </citation>
    <scope>NUCLEOTIDE SEQUENCE</scope>
    <source>
        <strain evidence="1">CP</strain>
    </source>
</reference>
<comment type="caution">
    <text evidence="1">The sequence shown here is derived from an EMBL/GenBank/DDBJ whole genome shotgun (WGS) entry which is preliminary data.</text>
</comment>
<protein>
    <submittedName>
        <fullName evidence="1">Magnesium transporter MRS2-4</fullName>
    </submittedName>
</protein>
<organism evidence="1 2">
    <name type="scientific">Acorus calamus</name>
    <name type="common">Sweet flag</name>
    <dbReference type="NCBI Taxonomy" id="4465"/>
    <lineage>
        <taxon>Eukaryota</taxon>
        <taxon>Viridiplantae</taxon>
        <taxon>Streptophyta</taxon>
        <taxon>Embryophyta</taxon>
        <taxon>Tracheophyta</taxon>
        <taxon>Spermatophyta</taxon>
        <taxon>Magnoliopsida</taxon>
        <taxon>Liliopsida</taxon>
        <taxon>Acoraceae</taxon>
        <taxon>Acorus</taxon>
    </lineage>
</organism>
<evidence type="ECO:0000313" key="1">
    <source>
        <dbReference type="EMBL" id="KAK1282954.1"/>
    </source>
</evidence>
<proteinExistence type="predicted"/>
<dbReference type="Proteomes" id="UP001180020">
    <property type="component" value="Unassembled WGS sequence"/>
</dbReference>
<accession>A0AAV9C2T8</accession>
<sequence length="74" mass="7958">MPLHPLVGTLESVSATTTTLVEGTKKKAGGSKIWLRLDSVLGRSELVEFNKSAILRRVSISARDLQILGLLSVV</sequence>